<reference evidence="1 2" key="1">
    <citation type="submission" date="2021-06" db="EMBL/GenBank/DDBJ databases">
        <authorList>
            <person name="Kallberg Y."/>
            <person name="Tangrot J."/>
            <person name="Rosling A."/>
        </authorList>
    </citation>
    <scope>NUCLEOTIDE SEQUENCE [LARGE SCALE GENOMIC DNA]</scope>
    <source>
        <strain evidence="1 2">120-4 pot B 10/14</strain>
    </source>
</reference>
<evidence type="ECO:0000313" key="1">
    <source>
        <dbReference type="EMBL" id="CAG8807175.1"/>
    </source>
</evidence>
<gene>
    <name evidence="1" type="ORF">GMARGA_LOCUS24447</name>
</gene>
<name>A0ABN7VZ61_GIGMA</name>
<dbReference type="Proteomes" id="UP000789901">
    <property type="component" value="Unassembled WGS sequence"/>
</dbReference>
<proteinExistence type="predicted"/>
<sequence length="145" mass="16803">MSIKEFFNKLIIDEISPDCNISINSFKTIDYIELSQTIVSGATTIQASSHCQIIESTKVFGLNIYYHLNISDIITFHLVPCQNALKILMQTQKKILLSLLQYKKLDNKQVLYNDIIEWIHQNGRGSLQSRMLIYKERDSLVVYMI</sequence>
<organism evidence="1 2">
    <name type="scientific">Gigaspora margarita</name>
    <dbReference type="NCBI Taxonomy" id="4874"/>
    <lineage>
        <taxon>Eukaryota</taxon>
        <taxon>Fungi</taxon>
        <taxon>Fungi incertae sedis</taxon>
        <taxon>Mucoromycota</taxon>
        <taxon>Glomeromycotina</taxon>
        <taxon>Glomeromycetes</taxon>
        <taxon>Diversisporales</taxon>
        <taxon>Gigasporaceae</taxon>
        <taxon>Gigaspora</taxon>
    </lineage>
</organism>
<comment type="caution">
    <text evidence="1">The sequence shown here is derived from an EMBL/GenBank/DDBJ whole genome shotgun (WGS) entry which is preliminary data.</text>
</comment>
<keyword evidence="2" id="KW-1185">Reference proteome</keyword>
<protein>
    <submittedName>
        <fullName evidence="1">18938_t:CDS:1</fullName>
    </submittedName>
</protein>
<dbReference type="EMBL" id="CAJVQB010025789">
    <property type="protein sequence ID" value="CAG8807175.1"/>
    <property type="molecule type" value="Genomic_DNA"/>
</dbReference>
<accession>A0ABN7VZ61</accession>
<evidence type="ECO:0000313" key="2">
    <source>
        <dbReference type="Proteomes" id="UP000789901"/>
    </source>
</evidence>